<accession>A0A316EEE4</accession>
<organism evidence="2 3">
    <name type="scientific">Actinoplanes xinjiangensis</name>
    <dbReference type="NCBI Taxonomy" id="512350"/>
    <lineage>
        <taxon>Bacteria</taxon>
        <taxon>Bacillati</taxon>
        <taxon>Actinomycetota</taxon>
        <taxon>Actinomycetes</taxon>
        <taxon>Micromonosporales</taxon>
        <taxon>Micromonosporaceae</taxon>
        <taxon>Actinoplanes</taxon>
    </lineage>
</organism>
<proteinExistence type="predicted"/>
<dbReference type="PROSITE" id="PS51257">
    <property type="entry name" value="PROKAR_LIPOPROTEIN"/>
    <property type="match status" value="1"/>
</dbReference>
<evidence type="ECO:0000256" key="1">
    <source>
        <dbReference type="SAM" id="Phobius"/>
    </source>
</evidence>
<protein>
    <submittedName>
        <fullName evidence="2">Uncharacterized protein</fullName>
    </submittedName>
</protein>
<name>A0A316EEE4_9ACTN</name>
<dbReference type="Proteomes" id="UP000245697">
    <property type="component" value="Unassembled WGS sequence"/>
</dbReference>
<evidence type="ECO:0000313" key="2">
    <source>
        <dbReference type="EMBL" id="PWK28045.1"/>
    </source>
</evidence>
<dbReference type="RefSeq" id="WP_146246781.1">
    <property type="nucleotide sequence ID" value="NZ_BONA01000117.1"/>
</dbReference>
<comment type="caution">
    <text evidence="2">The sequence shown here is derived from an EMBL/GenBank/DDBJ whole genome shotgun (WGS) entry which is preliminary data.</text>
</comment>
<gene>
    <name evidence="2" type="ORF">BC793_15119</name>
</gene>
<reference evidence="2 3" key="1">
    <citation type="submission" date="2018-05" db="EMBL/GenBank/DDBJ databases">
        <title>Genomic Encyclopedia of Archaeal and Bacterial Type Strains, Phase II (KMG-II): from individual species to whole genera.</title>
        <authorList>
            <person name="Goeker M."/>
        </authorList>
    </citation>
    <scope>NUCLEOTIDE SEQUENCE [LARGE SCALE GENOMIC DNA]</scope>
    <source>
        <strain evidence="2 3">DSM 45184</strain>
    </source>
</reference>
<evidence type="ECO:0000313" key="3">
    <source>
        <dbReference type="Proteomes" id="UP000245697"/>
    </source>
</evidence>
<dbReference type="AlphaFoldDB" id="A0A316EEE4"/>
<keyword evidence="1" id="KW-0472">Membrane</keyword>
<dbReference type="EMBL" id="QGGR01000051">
    <property type="protein sequence ID" value="PWK28045.1"/>
    <property type="molecule type" value="Genomic_DNA"/>
</dbReference>
<feature type="transmembrane region" description="Helical" evidence="1">
    <location>
        <begin position="12"/>
        <end position="40"/>
    </location>
</feature>
<dbReference type="OrthoDB" id="3417255at2"/>
<sequence length="87" mass="9092">MRTHITAAGQTGGVLFPVCVSIILFLMAGTACSAIVRFAIVLVLTAGAPIGSACHALPQTDPVAGPWWRAFGGVLVVPIRQGFVLWF</sequence>
<keyword evidence="1" id="KW-1133">Transmembrane helix</keyword>
<keyword evidence="3" id="KW-1185">Reference proteome</keyword>
<keyword evidence="1" id="KW-0812">Transmembrane</keyword>